<evidence type="ECO:0000256" key="5">
    <source>
        <dbReference type="ARBA" id="ARBA00022801"/>
    </source>
</evidence>
<dbReference type="GO" id="GO:0035613">
    <property type="term" value="F:RNA stem-loop binding"/>
    <property type="evidence" value="ECO:0007669"/>
    <property type="project" value="TreeGrafter"/>
</dbReference>
<reference evidence="8 9" key="1">
    <citation type="journal article" date="2023" name="J. Hered.">
        <title>Chromosome-level genome of the wood stork (Mycteria americana) provides insight into avian chromosome evolution.</title>
        <authorList>
            <person name="Flamio R. Jr."/>
            <person name="Ramstad K.M."/>
        </authorList>
    </citation>
    <scope>NUCLEOTIDE SEQUENCE [LARGE SCALE GENOMIC DNA]</scope>
    <source>
        <strain evidence="8">JAX WOST 10</strain>
    </source>
</reference>
<dbReference type="PANTHER" id="PTHR41694:SF3">
    <property type="entry name" value="RNA-DIRECTED DNA POLYMERASE-RELATED"/>
    <property type="match status" value="1"/>
</dbReference>
<dbReference type="AlphaFoldDB" id="A0AAN7MNM0"/>
<keyword evidence="2" id="KW-0548">Nucleotidyltransferase</keyword>
<dbReference type="PROSITE" id="PS50994">
    <property type="entry name" value="INTEGRASE"/>
    <property type="match status" value="1"/>
</dbReference>
<keyword evidence="5" id="KW-0378">Hydrolase</keyword>
<evidence type="ECO:0000256" key="3">
    <source>
        <dbReference type="ARBA" id="ARBA00022722"/>
    </source>
</evidence>
<evidence type="ECO:0000313" key="9">
    <source>
        <dbReference type="Proteomes" id="UP001333110"/>
    </source>
</evidence>
<comment type="caution">
    <text evidence="8">The sequence shown here is derived from an EMBL/GenBank/DDBJ whole genome shotgun (WGS) entry which is preliminary data.</text>
</comment>
<dbReference type="Proteomes" id="UP001333110">
    <property type="component" value="Unassembled WGS sequence"/>
</dbReference>
<dbReference type="Pfam" id="PF03920">
    <property type="entry name" value="TLE_N"/>
    <property type="match status" value="1"/>
</dbReference>
<sequence length="311" mass="35556">MCGCQRPFWLSPQDAQGTSHPSEAVPPPLKPAATYFQQHLVLQGERLSLRDSLKLECEKLASEKTEMQRHYVMYYEMSYGLNIEMHKQYYEMSYGLNIEMHKQRWAALGIAPPQVLRQVKKHFAAQSKGWPISRKSCETILTECPQCRLKLQADHPAKAPPLHISEGKALWSTWQIDYIGPFKSSAGYRYILTGVEVVSGLLMATKRRKADGRNTVRGLSVWFSNLPTPDVIQSDNGSHFSCKEVQDWAKQEGIRWVFHTPYYPQSNGMVERANGLLKRNLKPQEAQWDTRLPKVLHQLNNRYGPTGSPVS</sequence>
<dbReference type="GO" id="GO:0016787">
    <property type="term" value="F:hydrolase activity"/>
    <property type="evidence" value="ECO:0007669"/>
    <property type="project" value="UniProtKB-KW"/>
</dbReference>
<evidence type="ECO:0000256" key="1">
    <source>
        <dbReference type="ARBA" id="ARBA00022679"/>
    </source>
</evidence>
<evidence type="ECO:0000259" key="7">
    <source>
        <dbReference type="PROSITE" id="PS50994"/>
    </source>
</evidence>
<evidence type="ECO:0000256" key="2">
    <source>
        <dbReference type="ARBA" id="ARBA00022695"/>
    </source>
</evidence>
<dbReference type="InterPro" id="IPR001584">
    <property type="entry name" value="Integrase_cat-core"/>
</dbReference>
<dbReference type="GO" id="GO:0003964">
    <property type="term" value="F:RNA-directed DNA polymerase activity"/>
    <property type="evidence" value="ECO:0007669"/>
    <property type="project" value="UniProtKB-KW"/>
</dbReference>
<protein>
    <recommendedName>
        <fullName evidence="7">Integrase catalytic domain-containing protein</fullName>
    </recommendedName>
</protein>
<keyword evidence="6" id="KW-0695">RNA-directed DNA polymerase</keyword>
<gene>
    <name evidence="8" type="ORF">QYF61_004245</name>
</gene>
<dbReference type="GO" id="GO:0015074">
    <property type="term" value="P:DNA integration"/>
    <property type="evidence" value="ECO:0007669"/>
    <property type="project" value="InterPro"/>
</dbReference>
<dbReference type="InterPro" id="IPR012337">
    <property type="entry name" value="RNaseH-like_sf"/>
</dbReference>
<dbReference type="Pfam" id="PF00665">
    <property type="entry name" value="rve"/>
    <property type="match status" value="1"/>
</dbReference>
<dbReference type="GO" id="GO:0004519">
    <property type="term" value="F:endonuclease activity"/>
    <property type="evidence" value="ECO:0007669"/>
    <property type="project" value="UniProtKB-KW"/>
</dbReference>
<organism evidence="8 9">
    <name type="scientific">Mycteria americana</name>
    <name type="common">Wood stork</name>
    <dbReference type="NCBI Taxonomy" id="33587"/>
    <lineage>
        <taxon>Eukaryota</taxon>
        <taxon>Metazoa</taxon>
        <taxon>Chordata</taxon>
        <taxon>Craniata</taxon>
        <taxon>Vertebrata</taxon>
        <taxon>Euteleostomi</taxon>
        <taxon>Archelosauria</taxon>
        <taxon>Archosauria</taxon>
        <taxon>Dinosauria</taxon>
        <taxon>Saurischia</taxon>
        <taxon>Theropoda</taxon>
        <taxon>Coelurosauria</taxon>
        <taxon>Aves</taxon>
        <taxon>Neognathae</taxon>
        <taxon>Neoaves</taxon>
        <taxon>Aequornithes</taxon>
        <taxon>Ciconiiformes</taxon>
        <taxon>Ciconiidae</taxon>
        <taxon>Mycteria</taxon>
    </lineage>
</organism>
<dbReference type="PANTHER" id="PTHR41694">
    <property type="entry name" value="ENDOGENOUS RETROVIRUS GROUP K MEMBER POL PROTEIN"/>
    <property type="match status" value="1"/>
</dbReference>
<keyword evidence="3" id="KW-0540">Nuclease</keyword>
<evidence type="ECO:0000256" key="6">
    <source>
        <dbReference type="ARBA" id="ARBA00022918"/>
    </source>
</evidence>
<keyword evidence="9" id="KW-1185">Reference proteome</keyword>
<dbReference type="EMBL" id="JAUNZN010000018">
    <property type="protein sequence ID" value="KAK4810465.1"/>
    <property type="molecule type" value="Genomic_DNA"/>
</dbReference>
<dbReference type="InterPro" id="IPR005617">
    <property type="entry name" value="Groucho/TLE_N"/>
</dbReference>
<dbReference type="SUPFAM" id="SSF53098">
    <property type="entry name" value="Ribonuclease H-like"/>
    <property type="match status" value="1"/>
</dbReference>
<dbReference type="Gene3D" id="3.30.420.10">
    <property type="entry name" value="Ribonuclease H-like superfamily/Ribonuclease H"/>
    <property type="match status" value="1"/>
</dbReference>
<dbReference type="InterPro" id="IPR036397">
    <property type="entry name" value="RNaseH_sf"/>
</dbReference>
<feature type="domain" description="Integrase catalytic" evidence="7">
    <location>
        <begin position="156"/>
        <end position="311"/>
    </location>
</feature>
<keyword evidence="4" id="KW-0255">Endonuclease</keyword>
<keyword evidence="1" id="KW-0808">Transferase</keyword>
<evidence type="ECO:0000256" key="4">
    <source>
        <dbReference type="ARBA" id="ARBA00022759"/>
    </source>
</evidence>
<evidence type="ECO:0000313" key="8">
    <source>
        <dbReference type="EMBL" id="KAK4810465.1"/>
    </source>
</evidence>
<accession>A0AAN7MNM0</accession>
<name>A0AAN7MNM0_MYCAM</name>
<proteinExistence type="predicted"/>